<organism evidence="2 3">
    <name type="scientific">Mycena citricolor</name>
    <dbReference type="NCBI Taxonomy" id="2018698"/>
    <lineage>
        <taxon>Eukaryota</taxon>
        <taxon>Fungi</taxon>
        <taxon>Dikarya</taxon>
        <taxon>Basidiomycota</taxon>
        <taxon>Agaricomycotina</taxon>
        <taxon>Agaricomycetes</taxon>
        <taxon>Agaricomycetidae</taxon>
        <taxon>Agaricales</taxon>
        <taxon>Marasmiineae</taxon>
        <taxon>Mycenaceae</taxon>
        <taxon>Mycena</taxon>
    </lineage>
</organism>
<evidence type="ECO:0000313" key="3">
    <source>
        <dbReference type="Proteomes" id="UP001295794"/>
    </source>
</evidence>
<protein>
    <submittedName>
        <fullName evidence="2">Uncharacterized protein</fullName>
    </submittedName>
</protein>
<name>A0AAD2H5B5_9AGAR</name>
<feature type="compositionally biased region" description="Pro residues" evidence="1">
    <location>
        <begin position="406"/>
        <end position="418"/>
    </location>
</feature>
<proteinExistence type="predicted"/>
<comment type="caution">
    <text evidence="2">The sequence shown here is derived from an EMBL/GenBank/DDBJ whole genome shotgun (WGS) entry which is preliminary data.</text>
</comment>
<feature type="region of interest" description="Disordered" evidence="1">
    <location>
        <begin position="1"/>
        <end position="432"/>
    </location>
</feature>
<feature type="compositionally biased region" description="Basic and acidic residues" evidence="1">
    <location>
        <begin position="85"/>
        <end position="95"/>
    </location>
</feature>
<reference evidence="2" key="1">
    <citation type="submission" date="2023-11" db="EMBL/GenBank/DDBJ databases">
        <authorList>
            <person name="De Vega J J."/>
            <person name="De Vega J J."/>
        </authorList>
    </citation>
    <scope>NUCLEOTIDE SEQUENCE</scope>
</reference>
<feature type="compositionally biased region" description="Basic and acidic residues" evidence="1">
    <location>
        <begin position="157"/>
        <end position="169"/>
    </location>
</feature>
<dbReference type="Proteomes" id="UP001295794">
    <property type="component" value="Unassembled WGS sequence"/>
</dbReference>
<evidence type="ECO:0000313" key="2">
    <source>
        <dbReference type="EMBL" id="CAK5268370.1"/>
    </source>
</evidence>
<feature type="compositionally biased region" description="Basic and acidic residues" evidence="1">
    <location>
        <begin position="290"/>
        <end position="309"/>
    </location>
</feature>
<dbReference type="AlphaFoldDB" id="A0AAD2H5B5"/>
<evidence type="ECO:0000256" key="1">
    <source>
        <dbReference type="SAM" id="MobiDB-lite"/>
    </source>
</evidence>
<feature type="compositionally biased region" description="Basic residues" evidence="1">
    <location>
        <begin position="129"/>
        <end position="138"/>
    </location>
</feature>
<keyword evidence="3" id="KW-1185">Reference proteome</keyword>
<feature type="compositionally biased region" description="Basic residues" evidence="1">
    <location>
        <begin position="65"/>
        <end position="77"/>
    </location>
</feature>
<gene>
    <name evidence="2" type="ORF">MYCIT1_LOCUS11555</name>
</gene>
<accession>A0AAD2H5B5</accession>
<sequence length="469" mass="52546">MPDAFGSLTDRIKMNRRGTQTQRSNDDTIDLTESPRGVAHTNASSEIIELRSSSDDELSITTTKTRVKAVRKPRAKMARALPSSPDDHFRARDSPADDLPPITALGPNDDPSSSSLSNYTLNADTAVKKPAKKARKKKEIAEGEKPAKQPRQKKTKKVQEENEDDWTKKEVRKGKRKAMEEDESAFKSNEFVHDTEDEGQGRPPDLPGHDDLFDGALSPAPVAEEEVLPGDKRRPDEDASVSPMQKKKARKTRVVDSDEEEEGTSTAEKRRGGTDDEVFGGSNPRKKSRKDQNQAREQSHDDPFKDDLSPPKGSVDDETLAASAQKVSVLETPRAAIGKRTKSTPMSELIRKVNSRPDSPFPVTVPRSRSSLGTVPPGTPVTSYSPYAKFSRRALSRIAPLHPNRRTPPPPLPPLPPKPKTKKEKEMEERWEEEMIEAYGGWDAWKQLTEQEQKVARREKWRREQEGWD</sequence>
<feature type="compositionally biased region" description="Low complexity" evidence="1">
    <location>
        <begin position="105"/>
        <end position="118"/>
    </location>
</feature>
<dbReference type="EMBL" id="CAVNYO010000138">
    <property type="protein sequence ID" value="CAK5268370.1"/>
    <property type="molecule type" value="Genomic_DNA"/>
</dbReference>